<name>A0ABW6FBQ3_9ACTN</name>
<dbReference type="InterPro" id="IPR027417">
    <property type="entry name" value="P-loop_NTPase"/>
</dbReference>
<dbReference type="Gene3D" id="2.40.10.10">
    <property type="entry name" value="Trypsin-like serine proteases"/>
    <property type="match status" value="1"/>
</dbReference>
<dbReference type="SMART" id="SM00382">
    <property type="entry name" value="AAA"/>
    <property type="match status" value="1"/>
</dbReference>
<dbReference type="InterPro" id="IPR011047">
    <property type="entry name" value="Quinoprotein_ADH-like_sf"/>
</dbReference>
<feature type="domain" description="AAA+ ATPase" evidence="1">
    <location>
        <begin position="255"/>
        <end position="413"/>
    </location>
</feature>
<dbReference type="SUPFAM" id="SSF50494">
    <property type="entry name" value="Trypsin-like serine proteases"/>
    <property type="match status" value="1"/>
</dbReference>
<dbReference type="InterPro" id="IPR043504">
    <property type="entry name" value="Peptidase_S1_PA_chymotrypsin"/>
</dbReference>
<keyword evidence="3" id="KW-1185">Reference proteome</keyword>
<dbReference type="InterPro" id="IPR015943">
    <property type="entry name" value="WD40/YVTN_repeat-like_dom_sf"/>
</dbReference>
<dbReference type="SUPFAM" id="SSF52540">
    <property type="entry name" value="P-loop containing nucleoside triphosphate hydrolases"/>
    <property type="match status" value="1"/>
</dbReference>
<dbReference type="Gene3D" id="2.130.10.10">
    <property type="entry name" value="YVTN repeat-like/Quinoprotein amine dehydrogenase"/>
    <property type="match status" value="2"/>
</dbReference>
<evidence type="ECO:0000313" key="2">
    <source>
        <dbReference type="EMBL" id="MFD4827034.1"/>
    </source>
</evidence>
<dbReference type="InterPro" id="IPR009003">
    <property type="entry name" value="Peptidase_S1_PA"/>
</dbReference>
<reference evidence="2 3" key="1">
    <citation type="submission" date="2024-09" db="EMBL/GenBank/DDBJ databases">
        <title>The Natural Products Discovery Center: Release of the First 8490 Sequenced Strains for Exploring Actinobacteria Biosynthetic Diversity.</title>
        <authorList>
            <person name="Kalkreuter E."/>
            <person name="Kautsar S.A."/>
            <person name="Yang D."/>
            <person name="Bader C.D."/>
            <person name="Teijaro C.N."/>
            <person name="Fluegel L."/>
            <person name="Davis C.M."/>
            <person name="Simpson J.R."/>
            <person name="Lauterbach L."/>
            <person name="Steele A.D."/>
            <person name="Gui C."/>
            <person name="Meng S."/>
            <person name="Li G."/>
            <person name="Viehrig K."/>
            <person name="Ye F."/>
            <person name="Su P."/>
            <person name="Kiefer A.F."/>
            <person name="Nichols A."/>
            <person name="Cepeda A.J."/>
            <person name="Yan W."/>
            <person name="Fan B."/>
            <person name="Jiang Y."/>
            <person name="Adhikari A."/>
            <person name="Zheng C.-J."/>
            <person name="Schuster L."/>
            <person name="Cowan T.M."/>
            <person name="Smanski M.J."/>
            <person name="Chevrette M.G."/>
            <person name="De Carvalho L.P.S."/>
            <person name="Shen B."/>
        </authorList>
    </citation>
    <scope>NUCLEOTIDE SEQUENCE [LARGE SCALE GENOMIC DNA]</scope>
    <source>
        <strain evidence="2 3">NPDC058428</strain>
    </source>
</reference>
<sequence length="1440" mass="157116">MAEGAPGDGAAREAAMASSVVRVRSEDGSIVGAGFLVAPDTVLTCAHVVSDALGRPRDLAVEAGQVVALDLPFALGRPSGTAKVVHWVPVREDQGGDVAVLRLSAPLPGARPLPMADPGDVWDHLTRAVGFTGDAPDGNWQQGRLRGPVGSSLVQLSRADGQAVHVRPGFSGSPVWDEVLGVAVGMVVASQPVREAQQAFVMRTEALVREVPRLGELLLPAKPFLGLRTFGEDAEDVFFGRDGDIARVVTALEGDQPLVTVCGPSGSGKSSLALAGVVPRLRRLEWEILVVDCGGVGVPRAALATELFERSAAEGGRARAENADQVDAWLRELGLLDTFHRATGRPADRLLVVLDQAEALLGLSEPDLVETLSLFFPPRHNGLRVLATLRADVINAALEHPRLSPVLTAGVTLPLSPMTRDQLHSVITRPLERAPGVSYDPGLDQRILEDVGTDPGVLPLLGFVLEQLWERQSGGRLSAATYQRIGGVKGALSQHAERVWKSCVPPGSEPEARRLLAGLVRVVPGGEAVVLRRALTREEAGEERWRLAEAMAAKDRRLLVLHGEEGQPESAELAHEALITQWPELARVVSGDAGFLHARAEIQHDLDRWEGAGRRPDLLLGGFQLDSLTKRLDSREHELSEEQREFLAAARRRRSRSRRRTRGGWIGVAVVFALIAALLTANVLESRVSAQRERDARSRALAVQSDDLVATNPGHAALAAVVAHETAPTQEARNALLRRYTESQNLEWILSGAEGTFEDAATSADGSVTLVTTDGGRALLFVRTEQGTVRQESLRLRPNVKTPRVSFDGRRISYLRKDDGVVVWHQVSRTARKMVGPANPLEAEYRSVPGPDAEKGSVRQFKTTAFSRDARFIVETGDDSWTTGVFGQPLFPVRVWDLGTGRPYELPKKYSIATSAWFGPDQHTLVLESADRSLIAFDVRTGKTRRLIDISEAYDVPDADATRTDGGSWVSADGTVAVSCRVRNSDDSPQRAEYRAIRVADGRLLRTHRRTDSWGCRRTLLDAEGKRFARGSDYSGDWEVLETDGDARPRKFAGPTVDWRAGAPFPLLGTAREPIVATRRETAVTGQRLISREGETAYGEPRLLGDGSTMLVRTGEKGDKLVVAETEGENRRRSEVSDTFDTPPVEGQLLTVDDSETVMADVSDENRVTVRRLPSLKKISEFTVARPPMEKGGDEREPVTLVFQPDDRLVTLSGTQIEYWSTRDGRRLRAPIDLKELRLTSQDEPHYSVDEHRVPGTVAVHVDGERKLYAVDLRTGRERKDLRLTFREDLLAADFLQDSRYLAVLTSGRIVELWEAEPGRAPRRVLGPFGPLEPGSFTLGNPRGAEFFVAYGSTAVFLRANATSYRDTYKFGEDQRFAATNTKDGKALLAAPAERSGALTLIRLDPSRWKKHLCKILGRGLTADERSALPGPLPDDICPA</sequence>
<dbReference type="EMBL" id="JBHXKZ010000036">
    <property type="protein sequence ID" value="MFD4827034.1"/>
    <property type="molecule type" value="Genomic_DNA"/>
</dbReference>
<organism evidence="2 3">
    <name type="scientific">Streptomyces rubiginosohelvolus</name>
    <dbReference type="NCBI Taxonomy" id="67362"/>
    <lineage>
        <taxon>Bacteria</taxon>
        <taxon>Bacillati</taxon>
        <taxon>Actinomycetota</taxon>
        <taxon>Actinomycetes</taxon>
        <taxon>Kitasatosporales</taxon>
        <taxon>Streptomycetaceae</taxon>
        <taxon>Streptomyces</taxon>
    </lineage>
</organism>
<dbReference type="Gene3D" id="3.40.50.300">
    <property type="entry name" value="P-loop containing nucleotide triphosphate hydrolases"/>
    <property type="match status" value="1"/>
</dbReference>
<protein>
    <submittedName>
        <fullName evidence="2">Trypsin-like peptidase domain-containing protein</fullName>
    </submittedName>
</protein>
<dbReference type="InterPro" id="IPR003593">
    <property type="entry name" value="AAA+_ATPase"/>
</dbReference>
<dbReference type="RefSeq" id="WP_382777236.1">
    <property type="nucleotide sequence ID" value="NZ_JBHXKZ010000036.1"/>
</dbReference>
<dbReference type="Proteomes" id="UP001598352">
    <property type="component" value="Unassembled WGS sequence"/>
</dbReference>
<accession>A0ABW6FBQ3</accession>
<dbReference type="Pfam" id="PF13365">
    <property type="entry name" value="Trypsin_2"/>
    <property type="match status" value="1"/>
</dbReference>
<evidence type="ECO:0000259" key="1">
    <source>
        <dbReference type="SMART" id="SM00382"/>
    </source>
</evidence>
<evidence type="ECO:0000313" key="3">
    <source>
        <dbReference type="Proteomes" id="UP001598352"/>
    </source>
</evidence>
<comment type="caution">
    <text evidence="2">The sequence shown here is derived from an EMBL/GenBank/DDBJ whole genome shotgun (WGS) entry which is preliminary data.</text>
</comment>
<dbReference type="SUPFAM" id="SSF50998">
    <property type="entry name" value="Quinoprotein alcohol dehydrogenase-like"/>
    <property type="match status" value="1"/>
</dbReference>
<dbReference type="InterPro" id="IPR049052">
    <property type="entry name" value="nSTAND1"/>
</dbReference>
<proteinExistence type="predicted"/>
<gene>
    <name evidence="2" type="ORF">ACFWOQ_31170</name>
</gene>
<dbReference type="Pfam" id="PF20703">
    <property type="entry name" value="nSTAND1"/>
    <property type="match status" value="1"/>
</dbReference>